<protein>
    <submittedName>
        <fullName evidence="1">Uncharacterized protein</fullName>
    </submittedName>
</protein>
<evidence type="ECO:0000313" key="2">
    <source>
        <dbReference type="Proteomes" id="UP000321717"/>
    </source>
</evidence>
<proteinExistence type="predicted"/>
<evidence type="ECO:0000313" key="1">
    <source>
        <dbReference type="EMBL" id="GEO84661.1"/>
    </source>
</evidence>
<reference evidence="1 2" key="1">
    <citation type="submission" date="2019-07" db="EMBL/GenBank/DDBJ databases">
        <title>Whole genome shotgun sequence of Rhizobium naphthalenivorans NBRC 107585.</title>
        <authorList>
            <person name="Hosoyama A."/>
            <person name="Uohara A."/>
            <person name="Ohji S."/>
            <person name="Ichikawa N."/>
        </authorList>
    </citation>
    <scope>NUCLEOTIDE SEQUENCE [LARGE SCALE GENOMIC DNA]</scope>
    <source>
        <strain evidence="1 2">NBRC 107585</strain>
    </source>
</reference>
<name>A0A512HGV0_9HYPH</name>
<dbReference type="EMBL" id="BJZP01000006">
    <property type="protein sequence ID" value="GEO84661.1"/>
    <property type="molecule type" value="Genomic_DNA"/>
</dbReference>
<dbReference type="AlphaFoldDB" id="A0A512HGV0"/>
<keyword evidence="2" id="KW-1185">Reference proteome</keyword>
<accession>A0A512HGV0</accession>
<dbReference type="Proteomes" id="UP000321717">
    <property type="component" value="Unassembled WGS sequence"/>
</dbReference>
<gene>
    <name evidence="1" type="ORF">RNA01_15930</name>
</gene>
<comment type="caution">
    <text evidence="1">The sequence shown here is derived from an EMBL/GenBank/DDBJ whole genome shotgun (WGS) entry which is preliminary data.</text>
</comment>
<sequence>MAKMQWKRSLARKHQKCIVPRIRRSGRDRDFTRRYAVFRNERPRPAQRLSHLASRIGAEIGGGDLAAAGRQSFHRSREPVPLAMSRSDPSHWNNIAELYNELAPDGLDVGDLLKRDGTQESWSVVQALQCRFNEVWRGKCTRRQCLSHTPFQHSEVTKAGVVRNFS</sequence>
<organism evidence="1 2">
    <name type="scientific">Ciceribacter naphthalenivorans</name>
    <dbReference type="NCBI Taxonomy" id="1118451"/>
    <lineage>
        <taxon>Bacteria</taxon>
        <taxon>Pseudomonadati</taxon>
        <taxon>Pseudomonadota</taxon>
        <taxon>Alphaproteobacteria</taxon>
        <taxon>Hyphomicrobiales</taxon>
        <taxon>Rhizobiaceae</taxon>
        <taxon>Ciceribacter</taxon>
    </lineage>
</organism>